<dbReference type="Gene3D" id="3.10.100.10">
    <property type="entry name" value="Mannose-Binding Protein A, subunit A"/>
    <property type="match status" value="1"/>
</dbReference>
<proteinExistence type="predicted"/>
<evidence type="ECO:0008006" key="3">
    <source>
        <dbReference type="Google" id="ProtNLM"/>
    </source>
</evidence>
<dbReference type="EMBL" id="JANIIK010000109">
    <property type="protein sequence ID" value="KAJ3597443.1"/>
    <property type="molecule type" value="Genomic_DNA"/>
</dbReference>
<name>A0A9Q0E013_9TELE</name>
<reference evidence="1" key="1">
    <citation type="submission" date="2022-07" db="EMBL/GenBank/DDBJ databases">
        <title>Chromosome-level genome of Muraenolepis orangiensis.</title>
        <authorList>
            <person name="Kim J."/>
        </authorList>
    </citation>
    <scope>NUCLEOTIDE SEQUENCE</scope>
    <source>
        <strain evidence="1">KU_S4_2022</strain>
        <tissue evidence="1">Muscle</tissue>
    </source>
</reference>
<organism evidence="1 2">
    <name type="scientific">Muraenolepis orangiensis</name>
    <name type="common">Patagonian moray cod</name>
    <dbReference type="NCBI Taxonomy" id="630683"/>
    <lineage>
        <taxon>Eukaryota</taxon>
        <taxon>Metazoa</taxon>
        <taxon>Chordata</taxon>
        <taxon>Craniata</taxon>
        <taxon>Vertebrata</taxon>
        <taxon>Euteleostomi</taxon>
        <taxon>Actinopterygii</taxon>
        <taxon>Neopterygii</taxon>
        <taxon>Teleostei</taxon>
        <taxon>Neoteleostei</taxon>
        <taxon>Acanthomorphata</taxon>
        <taxon>Zeiogadaria</taxon>
        <taxon>Gadariae</taxon>
        <taxon>Gadiformes</taxon>
        <taxon>Muraenolepidoidei</taxon>
        <taxon>Muraenolepididae</taxon>
        <taxon>Muraenolepis</taxon>
    </lineage>
</organism>
<protein>
    <recommendedName>
        <fullName evidence="3">C-type lectin domain-containing protein</fullName>
    </recommendedName>
</protein>
<dbReference type="OrthoDB" id="7357196at2759"/>
<comment type="caution">
    <text evidence="1">The sequence shown here is derived from an EMBL/GenBank/DDBJ whole genome shotgun (WGS) entry which is preliminary data.</text>
</comment>
<evidence type="ECO:0000313" key="2">
    <source>
        <dbReference type="Proteomes" id="UP001148018"/>
    </source>
</evidence>
<accession>A0A9Q0E013</accession>
<gene>
    <name evidence="1" type="ORF">NHX12_000968</name>
</gene>
<evidence type="ECO:0000313" key="1">
    <source>
        <dbReference type="EMBL" id="KAJ3597443.1"/>
    </source>
</evidence>
<sequence length="199" mass="21930">MDDINELTDLTAAAETWTGMHDFNKDTMDLYPNSWRWSTQKRSQTGYMNFASGPLNAKTYHHINQPLSWESAKSHCRTHYTDLAMIENEEENQQVSSPQSLLLCGSVSPEFSGVGLMGPTTPSDTGGAMSPIIVVLISYVPHCIMVDLATCHVILSFHLSVQLSDSLASAGKTHFNLNWSVPPQKLEPAGLNDGEEDKC</sequence>
<dbReference type="SUPFAM" id="SSF56436">
    <property type="entry name" value="C-type lectin-like"/>
    <property type="match status" value="1"/>
</dbReference>
<dbReference type="Proteomes" id="UP001148018">
    <property type="component" value="Unassembled WGS sequence"/>
</dbReference>
<dbReference type="AlphaFoldDB" id="A0A9Q0E013"/>
<dbReference type="InterPro" id="IPR016187">
    <property type="entry name" value="CTDL_fold"/>
</dbReference>
<keyword evidence="2" id="KW-1185">Reference proteome</keyword>
<dbReference type="InterPro" id="IPR016186">
    <property type="entry name" value="C-type_lectin-like/link_sf"/>
</dbReference>